<dbReference type="InterPro" id="IPR002491">
    <property type="entry name" value="ABC_transptr_periplasmic_BD"/>
</dbReference>
<evidence type="ECO:0000313" key="4">
    <source>
        <dbReference type="Proteomes" id="UP000238493"/>
    </source>
</evidence>
<dbReference type="Gene3D" id="3.40.50.1980">
    <property type="entry name" value="Nitrogenase molybdenum iron protein domain"/>
    <property type="match status" value="2"/>
</dbReference>
<keyword evidence="4" id="KW-1185">Reference proteome</keyword>
<dbReference type="InterPro" id="IPR050902">
    <property type="entry name" value="ABC_Transporter_SBP"/>
</dbReference>
<dbReference type="EMBL" id="PTRC01000029">
    <property type="protein sequence ID" value="PQA72382.1"/>
    <property type="molecule type" value="Genomic_DNA"/>
</dbReference>
<comment type="caution">
    <text evidence="3">The sequence shown here is derived from an EMBL/GenBank/DDBJ whole genome shotgun (WGS) entry which is preliminary data.</text>
</comment>
<evidence type="ECO:0000313" key="3">
    <source>
        <dbReference type="EMBL" id="PQA72382.1"/>
    </source>
</evidence>
<feature type="signal peptide" evidence="1">
    <location>
        <begin position="1"/>
        <end position="28"/>
    </location>
</feature>
<accession>A0A2S7IWJ9</accession>
<sequence>MNILGKMPFRAAFCAAAFFLAGGLAAQAAETQYPLTLKNCGREVTFNHAPTRAVAVGQSSAEILYSLGLGDKVVGTAVWFGPVLKGFEEVNSKVKRLADNDPSFESVLAQKPDIVTADFQWHVGPAGIVAKPEQFEELGIPAYTSPSDCVGKDNSGGGDGVRTAAFKMGIVYQEITELAEIFNVQDRGEKLVADLKAREAAAREKVGSAGGKLSAVVWFSSTQVDADPYVAGKFGAPAYILSVLGIKNVIDSEEEWPTVGWETIAKSNPSMIVAAKLDRRRYPADDIAVKHQFLENDPVTKLMPAVKDKYVFDMDAQSMSTSLRVIEGIETLAADIAASGLNK</sequence>
<evidence type="ECO:0000256" key="1">
    <source>
        <dbReference type="SAM" id="SignalP"/>
    </source>
</evidence>
<dbReference type="Proteomes" id="UP000238493">
    <property type="component" value="Unassembled WGS sequence"/>
</dbReference>
<dbReference type="OrthoDB" id="9797850at2"/>
<protein>
    <submittedName>
        <fullName evidence="3">ABC transporter substrate-binding protein</fullName>
    </submittedName>
</protein>
<dbReference type="PANTHER" id="PTHR30535">
    <property type="entry name" value="VITAMIN B12-BINDING PROTEIN"/>
    <property type="match status" value="1"/>
</dbReference>
<feature type="domain" description="Fe/B12 periplasmic-binding" evidence="2">
    <location>
        <begin position="52"/>
        <end position="343"/>
    </location>
</feature>
<dbReference type="PANTHER" id="PTHR30535:SF7">
    <property type="entry name" value="IRON(III) DICITRATE-BINDING PROTEIN"/>
    <property type="match status" value="1"/>
</dbReference>
<dbReference type="Pfam" id="PF01497">
    <property type="entry name" value="Peripla_BP_2"/>
    <property type="match status" value="1"/>
</dbReference>
<organism evidence="3 4">
    <name type="scientific">Brucella oryzae</name>
    <dbReference type="NCBI Taxonomy" id="335286"/>
    <lineage>
        <taxon>Bacteria</taxon>
        <taxon>Pseudomonadati</taxon>
        <taxon>Pseudomonadota</taxon>
        <taxon>Alphaproteobacteria</taxon>
        <taxon>Hyphomicrobiales</taxon>
        <taxon>Brucellaceae</taxon>
        <taxon>Brucella/Ochrobactrum group</taxon>
        <taxon>Brucella</taxon>
    </lineage>
</organism>
<reference evidence="3 4" key="1">
    <citation type="submission" date="2018-02" db="EMBL/GenBank/DDBJ databases">
        <title>Draft genome sequence of Ochrobactrum oryzae found in Brazil.</title>
        <authorList>
            <person name="Cerdeira L."/>
            <person name="Andrade F."/>
            <person name="Zacariotto T."/>
            <person name="Barbosa B."/>
            <person name="Santos S."/>
            <person name="Cassetari V."/>
            <person name="Lincopan N."/>
        </authorList>
    </citation>
    <scope>NUCLEOTIDE SEQUENCE [LARGE SCALE GENOMIC DNA]</scope>
    <source>
        <strain evidence="3 4">OA447</strain>
    </source>
</reference>
<gene>
    <name evidence="3" type="ORF">C3731_16740</name>
</gene>
<proteinExistence type="predicted"/>
<dbReference type="SUPFAM" id="SSF53807">
    <property type="entry name" value="Helical backbone' metal receptor"/>
    <property type="match status" value="1"/>
</dbReference>
<evidence type="ECO:0000259" key="2">
    <source>
        <dbReference type="PROSITE" id="PS50983"/>
    </source>
</evidence>
<dbReference type="RefSeq" id="WP_104756769.1">
    <property type="nucleotide sequence ID" value="NZ_JBHEEO010000001.1"/>
</dbReference>
<keyword evidence="1" id="KW-0732">Signal</keyword>
<dbReference type="PROSITE" id="PS50983">
    <property type="entry name" value="FE_B12_PBP"/>
    <property type="match status" value="1"/>
</dbReference>
<name>A0A2S7IWJ9_9HYPH</name>
<feature type="chain" id="PRO_5015534567" evidence="1">
    <location>
        <begin position="29"/>
        <end position="343"/>
    </location>
</feature>
<dbReference type="AlphaFoldDB" id="A0A2S7IWJ9"/>